<gene>
    <name evidence="1" type="ORF">E4167_23320</name>
</gene>
<reference evidence="2" key="1">
    <citation type="submission" date="2019-04" db="EMBL/GenBank/DDBJ databases">
        <title>Complete genome sequence of Pseudomonas veronii strain PVy, a versatile degrader capable of using multiple contaminants as sole carbon sources.</title>
        <authorList>
            <person name="Lopez-Echartea E."/>
            <person name="Ridl J."/>
            <person name="Pajer P."/>
            <person name="Strejcek M."/>
            <person name="Suman J."/>
            <person name="Uhlik O."/>
        </authorList>
    </citation>
    <scope>NUCLEOTIDE SEQUENCE [LARGE SCALE GENOMIC DNA]</scope>
    <source>
        <strain evidence="2">Pvy</strain>
    </source>
</reference>
<dbReference type="RefSeq" id="WP_141123436.1">
    <property type="nucleotide sequence ID" value="NZ_CP039631.3"/>
</dbReference>
<dbReference type="AlphaFoldDB" id="A0A4P7Y994"/>
<evidence type="ECO:0000313" key="2">
    <source>
        <dbReference type="Proteomes" id="UP000298274"/>
    </source>
</evidence>
<protein>
    <submittedName>
        <fullName evidence="1">Uncharacterized protein</fullName>
    </submittedName>
</protein>
<name>A0A4P7Y994_PSEVE</name>
<proteinExistence type="predicted"/>
<accession>A0A4P7Y994</accession>
<dbReference type="Proteomes" id="UP000298274">
    <property type="component" value="Chromosome"/>
</dbReference>
<dbReference type="EMBL" id="CP039631">
    <property type="protein sequence ID" value="QCG67319.1"/>
    <property type="molecule type" value="Genomic_DNA"/>
</dbReference>
<organism evidence="1 2">
    <name type="scientific">Pseudomonas veronii</name>
    <dbReference type="NCBI Taxonomy" id="76761"/>
    <lineage>
        <taxon>Bacteria</taxon>
        <taxon>Pseudomonadati</taxon>
        <taxon>Pseudomonadota</taxon>
        <taxon>Gammaproteobacteria</taxon>
        <taxon>Pseudomonadales</taxon>
        <taxon>Pseudomonadaceae</taxon>
        <taxon>Pseudomonas</taxon>
    </lineage>
</organism>
<sequence>MSAAWPDEVGRLEQLIAHYKAFGLPIGDDGMEPFIKTRCESLRLMLSAYEAALSEIEELKSTTSATSALSLTARSSL</sequence>
<evidence type="ECO:0000313" key="1">
    <source>
        <dbReference type="EMBL" id="QCG67319.1"/>
    </source>
</evidence>